<keyword evidence="2" id="KW-0165">Cleavage on pair of basic residues</keyword>
<dbReference type="InterPro" id="IPR022353">
    <property type="entry name" value="Insulin_CS"/>
</dbReference>
<reference evidence="7" key="1">
    <citation type="submission" date="2025-08" db="UniProtKB">
        <authorList>
            <consortium name="RefSeq"/>
        </authorList>
    </citation>
    <scope>IDENTIFICATION</scope>
    <source>
        <strain evidence="7">15112-1751.03</strain>
        <tissue evidence="7">Whole Adult</tissue>
    </source>
</reference>
<keyword evidence="3 4" id="KW-0732">Signal</keyword>
<evidence type="ECO:0000256" key="4">
    <source>
        <dbReference type="SAM" id="SignalP"/>
    </source>
</evidence>
<evidence type="ECO:0000256" key="2">
    <source>
        <dbReference type="ARBA" id="ARBA00022685"/>
    </source>
</evidence>
<evidence type="ECO:0000313" key="7">
    <source>
        <dbReference type="RefSeq" id="XP_034118228.1"/>
    </source>
</evidence>
<dbReference type="PROSITE" id="PS00262">
    <property type="entry name" value="INSULIN"/>
    <property type="match status" value="1"/>
</dbReference>
<proteinExistence type="inferred from homology"/>
<dbReference type="GO" id="GO:0005576">
    <property type="term" value="C:extracellular region"/>
    <property type="evidence" value="ECO:0007669"/>
    <property type="project" value="InterPro"/>
</dbReference>
<feature type="chain" id="PRO_5027937754" evidence="4">
    <location>
        <begin position="30"/>
        <end position="122"/>
    </location>
</feature>
<dbReference type="InterPro" id="IPR036438">
    <property type="entry name" value="Insulin-like_sf"/>
</dbReference>
<dbReference type="InterPro" id="IPR016179">
    <property type="entry name" value="Insulin-like"/>
</dbReference>
<comment type="similarity">
    <text evidence="1">Belongs to the insulin family.</text>
</comment>
<keyword evidence="6" id="KW-1185">Reference proteome</keyword>
<protein>
    <submittedName>
        <fullName evidence="7">Uncharacterized protein LOC117577432</fullName>
    </submittedName>
</protein>
<gene>
    <name evidence="7" type="primary">LOC117577432</name>
</gene>
<organism evidence="6 7">
    <name type="scientific">Drosophila albomicans</name>
    <name type="common">Fruit fly</name>
    <dbReference type="NCBI Taxonomy" id="7291"/>
    <lineage>
        <taxon>Eukaryota</taxon>
        <taxon>Metazoa</taxon>
        <taxon>Ecdysozoa</taxon>
        <taxon>Arthropoda</taxon>
        <taxon>Hexapoda</taxon>
        <taxon>Insecta</taxon>
        <taxon>Pterygota</taxon>
        <taxon>Neoptera</taxon>
        <taxon>Endopterygota</taxon>
        <taxon>Diptera</taxon>
        <taxon>Brachycera</taxon>
        <taxon>Muscomorpha</taxon>
        <taxon>Ephydroidea</taxon>
        <taxon>Drosophilidae</taxon>
        <taxon>Drosophila</taxon>
    </lineage>
</organism>
<accession>A0A6P8XXN9</accession>
<feature type="signal peptide" evidence="4">
    <location>
        <begin position="1"/>
        <end position="29"/>
    </location>
</feature>
<sequence length="122" mass="13323">MISALPKSCLLALLATLVCVALSVSQVAAVPVTMAPPHNERLMKLCSDNLNEAIQLICNGRTLSLAQLYPNSFGPSRAKRFSPGQFLQHPRQEGSVHMCCIQQCTKEDLNQFCAPDEETPPK</sequence>
<feature type="domain" description="Insulin-like" evidence="5">
    <location>
        <begin position="43"/>
        <end position="113"/>
    </location>
</feature>
<evidence type="ECO:0000256" key="1">
    <source>
        <dbReference type="ARBA" id="ARBA00009034"/>
    </source>
</evidence>
<dbReference type="GO" id="GO:0005179">
    <property type="term" value="F:hormone activity"/>
    <property type="evidence" value="ECO:0007669"/>
    <property type="project" value="InterPro"/>
</dbReference>
<name>A0A6P8XXN9_DROAB</name>
<dbReference type="RefSeq" id="XP_034118228.1">
    <property type="nucleotide sequence ID" value="XM_034262337.2"/>
</dbReference>
<dbReference type="OrthoDB" id="6330326at2759"/>
<dbReference type="SUPFAM" id="SSF56994">
    <property type="entry name" value="Insulin-like"/>
    <property type="match status" value="1"/>
</dbReference>
<dbReference type="SMART" id="SM00078">
    <property type="entry name" value="IlGF"/>
    <property type="match status" value="1"/>
</dbReference>
<dbReference type="GeneID" id="117577432"/>
<dbReference type="Proteomes" id="UP000515160">
    <property type="component" value="Chromosome X"/>
</dbReference>
<evidence type="ECO:0000259" key="5">
    <source>
        <dbReference type="SMART" id="SM00078"/>
    </source>
</evidence>
<dbReference type="Gene3D" id="1.10.100.10">
    <property type="entry name" value="Insulin-like"/>
    <property type="match status" value="1"/>
</dbReference>
<evidence type="ECO:0000256" key="3">
    <source>
        <dbReference type="ARBA" id="ARBA00022729"/>
    </source>
</evidence>
<dbReference type="AlphaFoldDB" id="A0A6P8XXN9"/>
<evidence type="ECO:0000313" key="6">
    <source>
        <dbReference type="Proteomes" id="UP000515160"/>
    </source>
</evidence>